<organism evidence="11 12">
    <name type="scientific">Fictibacillus macauensis ZFHKF-1</name>
    <dbReference type="NCBI Taxonomy" id="1196324"/>
    <lineage>
        <taxon>Bacteria</taxon>
        <taxon>Bacillati</taxon>
        <taxon>Bacillota</taxon>
        <taxon>Bacilli</taxon>
        <taxon>Bacillales</taxon>
        <taxon>Fictibacillaceae</taxon>
        <taxon>Fictibacillus</taxon>
    </lineage>
</organism>
<evidence type="ECO:0000256" key="1">
    <source>
        <dbReference type="ARBA" id="ARBA00022475"/>
    </source>
</evidence>
<dbReference type="PANTHER" id="PTHR30309:SF0">
    <property type="entry name" value="GLYCEROL-3-PHOSPHATE ACYLTRANSFERASE-RELATED"/>
    <property type="match status" value="1"/>
</dbReference>
<keyword evidence="8 10" id="KW-0594">Phospholipid biosynthesis</keyword>
<dbReference type="GO" id="GO:0008654">
    <property type="term" value="P:phospholipid biosynthetic process"/>
    <property type="evidence" value="ECO:0007669"/>
    <property type="project" value="UniProtKB-UniRule"/>
</dbReference>
<keyword evidence="7 10" id="KW-0472">Membrane</keyword>
<comment type="function">
    <text evidence="10">Catalyzes the transfer of an acyl group from acyl-phosphate (acyl-PO(4)) to glycerol-3-phosphate (G3P) to form lysophosphatidic acid (LPA). This enzyme utilizes acyl-phosphate as fatty acyl donor, but not acyl-CoA or acyl-ACP.</text>
</comment>
<dbReference type="eggNOG" id="COG0344">
    <property type="taxonomic scope" value="Bacteria"/>
</dbReference>
<dbReference type="EMBL" id="AKKV01000020">
    <property type="protein sequence ID" value="EIT86577.1"/>
    <property type="molecule type" value="Genomic_DNA"/>
</dbReference>
<keyword evidence="3 10" id="KW-0808">Transferase</keyword>
<keyword evidence="6 10" id="KW-0443">Lipid metabolism</keyword>
<dbReference type="SMART" id="SM01207">
    <property type="entry name" value="G3P_acyltransf"/>
    <property type="match status" value="1"/>
</dbReference>
<feature type="transmembrane region" description="Helical" evidence="10">
    <location>
        <begin position="111"/>
        <end position="132"/>
    </location>
</feature>
<dbReference type="OrthoDB" id="9777124at2"/>
<evidence type="ECO:0000256" key="9">
    <source>
        <dbReference type="ARBA" id="ARBA00023264"/>
    </source>
</evidence>
<evidence type="ECO:0000256" key="6">
    <source>
        <dbReference type="ARBA" id="ARBA00023098"/>
    </source>
</evidence>
<feature type="transmembrane region" description="Helical" evidence="10">
    <location>
        <begin position="159"/>
        <end position="176"/>
    </location>
</feature>
<proteinExistence type="inferred from homology"/>
<evidence type="ECO:0000256" key="4">
    <source>
        <dbReference type="ARBA" id="ARBA00022692"/>
    </source>
</evidence>
<protein>
    <recommendedName>
        <fullName evidence="10">Glycerol-3-phosphate acyltransferase</fullName>
    </recommendedName>
    <alternativeName>
        <fullName evidence="10">Acyl-PO4 G3P acyltransferase</fullName>
    </alternativeName>
    <alternativeName>
        <fullName evidence="10">Acyl-phosphate--glycerol-3-phosphate acyltransferase</fullName>
    </alternativeName>
    <alternativeName>
        <fullName evidence="10">G3P acyltransferase</fullName>
        <shortName evidence="10">GPAT</shortName>
        <ecNumber evidence="10">2.3.1.275</ecNumber>
    </alternativeName>
    <alternativeName>
        <fullName evidence="10">Lysophosphatidic acid synthase</fullName>
        <shortName evidence="10">LPA synthase</shortName>
    </alternativeName>
</protein>
<accession>I8AL39</accession>
<comment type="caution">
    <text evidence="11">The sequence shown here is derived from an EMBL/GenBank/DDBJ whole genome shotgun (WGS) entry which is preliminary data.</text>
</comment>
<dbReference type="InterPro" id="IPR003811">
    <property type="entry name" value="G3P_acylTferase_PlsY"/>
</dbReference>
<comment type="catalytic activity">
    <reaction evidence="10">
        <text>an acyl phosphate + sn-glycerol 3-phosphate = a 1-acyl-sn-glycero-3-phosphate + phosphate</text>
        <dbReference type="Rhea" id="RHEA:34075"/>
        <dbReference type="ChEBI" id="CHEBI:43474"/>
        <dbReference type="ChEBI" id="CHEBI:57597"/>
        <dbReference type="ChEBI" id="CHEBI:57970"/>
        <dbReference type="ChEBI" id="CHEBI:59918"/>
        <dbReference type="EC" id="2.3.1.275"/>
    </reaction>
</comment>
<dbReference type="Pfam" id="PF02660">
    <property type="entry name" value="G3P_acyltransf"/>
    <property type="match status" value="1"/>
</dbReference>
<dbReference type="STRING" id="1196324.A374_03364"/>
<sequence>MKLLLFGIVSYLLGSISFSYLFTKWLAKEDIRTLGSGNAGATNTLRAIGVGPALLVLLLDALKGMLPVWVAVVYFQTPWLGVIAGACAIIGHNWPLYYGFKGGKGVATTMGVFFVMSFYPALFAALLVIVIIAITRYVSLGSMVFMIVAPLLMLMMHSIPQSAAIGALLIGLLSIWRHKTNIVRLVKGNERKLGQ</sequence>
<dbReference type="HAMAP" id="MF_01043">
    <property type="entry name" value="PlsY"/>
    <property type="match status" value="1"/>
</dbReference>
<dbReference type="NCBIfam" id="TIGR00023">
    <property type="entry name" value="glycerol-3-phosphate 1-O-acyltransferase PlsY"/>
    <property type="match status" value="1"/>
</dbReference>
<comment type="subunit">
    <text evidence="10">Probably interacts with PlsX.</text>
</comment>
<evidence type="ECO:0000313" key="12">
    <source>
        <dbReference type="Proteomes" id="UP000004080"/>
    </source>
</evidence>
<keyword evidence="4 10" id="KW-0812">Transmembrane</keyword>
<dbReference type="PATRIC" id="fig|1196324.3.peg.681"/>
<evidence type="ECO:0000256" key="7">
    <source>
        <dbReference type="ARBA" id="ARBA00023136"/>
    </source>
</evidence>
<evidence type="ECO:0000256" key="10">
    <source>
        <dbReference type="HAMAP-Rule" id="MF_01043"/>
    </source>
</evidence>
<dbReference type="Proteomes" id="UP000004080">
    <property type="component" value="Unassembled WGS sequence"/>
</dbReference>
<dbReference type="GO" id="GO:0005886">
    <property type="term" value="C:plasma membrane"/>
    <property type="evidence" value="ECO:0007669"/>
    <property type="project" value="UniProtKB-SubCell"/>
</dbReference>
<dbReference type="EC" id="2.3.1.275" evidence="10"/>
<keyword evidence="12" id="KW-1185">Reference proteome</keyword>
<keyword evidence="1 10" id="KW-1003">Cell membrane</keyword>
<evidence type="ECO:0000313" key="11">
    <source>
        <dbReference type="EMBL" id="EIT86577.1"/>
    </source>
</evidence>
<evidence type="ECO:0000256" key="2">
    <source>
        <dbReference type="ARBA" id="ARBA00022516"/>
    </source>
</evidence>
<keyword evidence="5 10" id="KW-1133">Transmembrane helix</keyword>
<evidence type="ECO:0000256" key="5">
    <source>
        <dbReference type="ARBA" id="ARBA00022989"/>
    </source>
</evidence>
<dbReference type="PANTHER" id="PTHR30309">
    <property type="entry name" value="INNER MEMBRANE PROTEIN YGIH"/>
    <property type="match status" value="1"/>
</dbReference>
<comment type="pathway">
    <text evidence="10">Lipid metabolism; phospholipid metabolism.</text>
</comment>
<dbReference type="RefSeq" id="WP_007200772.1">
    <property type="nucleotide sequence ID" value="NZ_AKKV01000020.1"/>
</dbReference>
<gene>
    <name evidence="10" type="primary">plsY</name>
    <name evidence="11" type="ORF">A374_03364</name>
</gene>
<comment type="similarity">
    <text evidence="10">Belongs to the PlsY family.</text>
</comment>
<dbReference type="UniPathway" id="UPA00085"/>
<reference evidence="11 12" key="1">
    <citation type="journal article" date="2012" name="J. Bacteriol.">
        <title>Genome of Bacillus macauensis ZFHKF-1, a Long-Chain-Forming Bacterium.</title>
        <authorList>
            <person name="Cai L."/>
            <person name="Zhang T."/>
        </authorList>
    </citation>
    <scope>NUCLEOTIDE SEQUENCE [LARGE SCALE GENOMIC DNA]</scope>
    <source>
        <strain evidence="11 12">ZFHKF-1</strain>
    </source>
</reference>
<evidence type="ECO:0000256" key="8">
    <source>
        <dbReference type="ARBA" id="ARBA00023209"/>
    </source>
</evidence>
<evidence type="ECO:0000256" key="3">
    <source>
        <dbReference type="ARBA" id="ARBA00022679"/>
    </source>
</evidence>
<dbReference type="GO" id="GO:0043772">
    <property type="term" value="F:acyl-phosphate glycerol-3-phosphate acyltransferase activity"/>
    <property type="evidence" value="ECO:0007669"/>
    <property type="project" value="UniProtKB-UniRule"/>
</dbReference>
<keyword evidence="9 10" id="KW-1208">Phospholipid metabolism</keyword>
<name>I8AL39_9BACL</name>
<comment type="subcellular location">
    <subcellularLocation>
        <location evidence="10">Cell membrane</location>
        <topology evidence="10">Multi-pass membrane protein</topology>
    </subcellularLocation>
</comment>
<dbReference type="AlphaFoldDB" id="I8AL39"/>
<feature type="transmembrane region" description="Helical" evidence="10">
    <location>
        <begin position="43"/>
        <end position="62"/>
    </location>
</feature>
<feature type="transmembrane region" description="Helical" evidence="10">
    <location>
        <begin position="69"/>
        <end position="91"/>
    </location>
</feature>
<keyword evidence="2 10" id="KW-0444">Lipid biosynthesis</keyword>